<dbReference type="Proteomes" id="UP001597183">
    <property type="component" value="Unassembled WGS sequence"/>
</dbReference>
<protein>
    <submittedName>
        <fullName evidence="2">GNAT family N-acetyltransferase</fullName>
        <ecNumber evidence="2">2.3.1.-</ecNumber>
    </submittedName>
</protein>
<dbReference type="GO" id="GO:0016746">
    <property type="term" value="F:acyltransferase activity"/>
    <property type="evidence" value="ECO:0007669"/>
    <property type="project" value="UniProtKB-KW"/>
</dbReference>
<comment type="caution">
    <text evidence="2">The sequence shown here is derived from an EMBL/GenBank/DDBJ whole genome shotgun (WGS) entry which is preliminary data.</text>
</comment>
<keyword evidence="2" id="KW-0012">Acyltransferase</keyword>
<evidence type="ECO:0000313" key="2">
    <source>
        <dbReference type="EMBL" id="MFD1367200.1"/>
    </source>
</evidence>
<dbReference type="PANTHER" id="PTHR41700:SF1">
    <property type="entry name" value="N-ACETYLTRANSFERASE DOMAIN-CONTAINING PROTEIN"/>
    <property type="match status" value="1"/>
</dbReference>
<dbReference type="Gene3D" id="3.40.630.30">
    <property type="match status" value="1"/>
</dbReference>
<dbReference type="EMBL" id="JBHTMK010000021">
    <property type="protein sequence ID" value="MFD1367200.1"/>
    <property type="molecule type" value="Genomic_DNA"/>
</dbReference>
<proteinExistence type="predicted"/>
<dbReference type="SUPFAM" id="SSF55729">
    <property type="entry name" value="Acyl-CoA N-acyltransferases (Nat)"/>
    <property type="match status" value="1"/>
</dbReference>
<accession>A0ABW4AAF5</accession>
<dbReference type="InterPro" id="IPR016181">
    <property type="entry name" value="Acyl_CoA_acyltransferase"/>
</dbReference>
<dbReference type="PROSITE" id="PS51186">
    <property type="entry name" value="GNAT"/>
    <property type="match status" value="1"/>
</dbReference>
<dbReference type="EC" id="2.3.1.-" evidence="2"/>
<reference evidence="3" key="1">
    <citation type="journal article" date="2019" name="Int. J. Syst. Evol. Microbiol.">
        <title>The Global Catalogue of Microorganisms (GCM) 10K type strain sequencing project: providing services to taxonomists for standard genome sequencing and annotation.</title>
        <authorList>
            <consortium name="The Broad Institute Genomics Platform"/>
            <consortium name="The Broad Institute Genome Sequencing Center for Infectious Disease"/>
            <person name="Wu L."/>
            <person name="Ma J."/>
        </authorList>
    </citation>
    <scope>NUCLEOTIDE SEQUENCE [LARGE SCALE GENOMIC DNA]</scope>
    <source>
        <strain evidence="3">CCM 7526</strain>
    </source>
</reference>
<sequence>MASEQAVEFRELTSIDELERLVDVFCQIWNADTHLDLINPSTLRAMVDARCYVVGMYLEGVMVGGAVALRGPHGGHLHSHIAGVHPKSQGLGLGYQLKRHQAEWAAKEGFARIRWTYDPLVRRNAHFNLAKLGGRVLGYEKSYYGELNDGLNDNDETDRLVVDWDVHAVPGAVGPAPVTFPVVADRWDFAERPAAVLDCGDGLHRLVPTPVDIERLRLDDPARAHAWRLGVRAGFAEADAAGFVVTGFNNDGWYVLRRL</sequence>
<dbReference type="PANTHER" id="PTHR41700">
    <property type="entry name" value="GCN5-RELATED N-ACETYLTRANSFERASE"/>
    <property type="match status" value="1"/>
</dbReference>
<evidence type="ECO:0000313" key="3">
    <source>
        <dbReference type="Proteomes" id="UP001597183"/>
    </source>
</evidence>
<keyword evidence="3" id="KW-1185">Reference proteome</keyword>
<keyword evidence="2" id="KW-0808">Transferase</keyword>
<name>A0ABW4AAF5_9ACTN</name>
<dbReference type="InterPro" id="IPR000182">
    <property type="entry name" value="GNAT_dom"/>
</dbReference>
<evidence type="ECO:0000259" key="1">
    <source>
        <dbReference type="PROSITE" id="PS51186"/>
    </source>
</evidence>
<organism evidence="2 3">
    <name type="scientific">Actinoplanes sichuanensis</name>
    <dbReference type="NCBI Taxonomy" id="512349"/>
    <lineage>
        <taxon>Bacteria</taxon>
        <taxon>Bacillati</taxon>
        <taxon>Actinomycetota</taxon>
        <taxon>Actinomycetes</taxon>
        <taxon>Micromonosporales</taxon>
        <taxon>Micromonosporaceae</taxon>
        <taxon>Actinoplanes</taxon>
    </lineage>
</organism>
<dbReference type="Pfam" id="PF00583">
    <property type="entry name" value="Acetyltransf_1"/>
    <property type="match status" value="1"/>
</dbReference>
<dbReference type="InterPro" id="IPR038764">
    <property type="entry name" value="GNAT_N_AcTrfase_prd"/>
</dbReference>
<feature type="domain" description="N-acetyltransferase" evidence="1">
    <location>
        <begin position="7"/>
        <end position="154"/>
    </location>
</feature>
<gene>
    <name evidence="2" type="ORF">ACFQ5G_17740</name>
</gene>
<dbReference type="RefSeq" id="WP_317787695.1">
    <property type="nucleotide sequence ID" value="NZ_AP028461.1"/>
</dbReference>